<dbReference type="InterPro" id="IPR041413">
    <property type="entry name" value="MLTR_LBD"/>
</dbReference>
<dbReference type="PANTHER" id="PTHR35010">
    <property type="entry name" value="BLL4672 PROTEIN-RELATED"/>
    <property type="match status" value="1"/>
</dbReference>
<proteinExistence type="predicted"/>
<accession>A0ABS2TL52</accession>
<keyword evidence="4" id="KW-1185">Reference proteome</keyword>
<dbReference type="SUPFAM" id="SSF47413">
    <property type="entry name" value="lambda repressor-like DNA-binding domains"/>
    <property type="match status" value="1"/>
</dbReference>
<dbReference type="Pfam" id="PF13560">
    <property type="entry name" value="HTH_31"/>
    <property type="match status" value="1"/>
</dbReference>
<comment type="caution">
    <text evidence="3">The sequence shown here is derived from an EMBL/GenBank/DDBJ whole genome shotgun (WGS) entry which is preliminary data.</text>
</comment>
<dbReference type="RefSeq" id="WP_205355955.1">
    <property type="nucleotide sequence ID" value="NZ_JADKYB010000003.1"/>
</dbReference>
<evidence type="ECO:0000259" key="2">
    <source>
        <dbReference type="PROSITE" id="PS50943"/>
    </source>
</evidence>
<gene>
    <name evidence="3" type="ORF">ITX44_05845</name>
</gene>
<reference evidence="3 4" key="1">
    <citation type="submission" date="2021-01" db="EMBL/GenBank/DDBJ databases">
        <title>Streptomyces acididurans sp. nov., isolated from a peat swamp forest soil.</title>
        <authorList>
            <person name="Chantavorakit T."/>
            <person name="Duangmal K."/>
        </authorList>
    </citation>
    <scope>NUCLEOTIDE SEQUENCE [LARGE SCALE GENOMIC DNA]</scope>
    <source>
        <strain evidence="3 4">KK5PA1</strain>
    </source>
</reference>
<dbReference type="Gene3D" id="1.10.260.40">
    <property type="entry name" value="lambda repressor-like DNA-binding domains"/>
    <property type="match status" value="1"/>
</dbReference>
<evidence type="ECO:0000256" key="1">
    <source>
        <dbReference type="SAM" id="MobiDB-lite"/>
    </source>
</evidence>
<feature type="region of interest" description="Disordered" evidence="1">
    <location>
        <begin position="90"/>
        <end position="109"/>
    </location>
</feature>
<dbReference type="PANTHER" id="PTHR35010:SF2">
    <property type="entry name" value="BLL4672 PROTEIN"/>
    <property type="match status" value="1"/>
</dbReference>
<evidence type="ECO:0000313" key="3">
    <source>
        <dbReference type="EMBL" id="MBM9504064.1"/>
    </source>
</evidence>
<dbReference type="PROSITE" id="PS50943">
    <property type="entry name" value="HTH_CROC1"/>
    <property type="match status" value="1"/>
</dbReference>
<organism evidence="3 4">
    <name type="scientific">Actinacidiphila acididurans</name>
    <dbReference type="NCBI Taxonomy" id="2784346"/>
    <lineage>
        <taxon>Bacteria</taxon>
        <taxon>Bacillati</taxon>
        <taxon>Actinomycetota</taxon>
        <taxon>Actinomycetes</taxon>
        <taxon>Kitasatosporales</taxon>
        <taxon>Streptomycetaceae</taxon>
        <taxon>Actinacidiphila</taxon>
    </lineage>
</organism>
<dbReference type="Proteomes" id="UP000749040">
    <property type="component" value="Unassembled WGS sequence"/>
</dbReference>
<evidence type="ECO:0000313" key="4">
    <source>
        <dbReference type="Proteomes" id="UP000749040"/>
    </source>
</evidence>
<dbReference type="CDD" id="cd00093">
    <property type="entry name" value="HTH_XRE"/>
    <property type="match status" value="1"/>
</dbReference>
<sequence>MDAPMGLGEFLRTRRARLRPEDVGLVSYGARRRVPGLRREELARLAGVSAAYYTRLEQGQSNNASAAVLDALAHALQLSDDEHAHLRNLARPSRTGRRPPERPACARPGTRQLIGAMGTVPAIVLDRRSDILAWNPAGHALIAGHLDFAAPDSHCDRPNLQRLLFLDPHTRELYPRWEEEAKRAVSSLRLMAGRYSDDRRFAELIGELLLKSPEFATLWQRHPVHNCVCGTKSFHHPLVGPLDLSFESLHMPDDSGQWILMYSAEAGSPSDSALRLLLDFLAPPSADPVPAHATEPLR</sequence>
<dbReference type="EMBL" id="JADKYB010000003">
    <property type="protein sequence ID" value="MBM9504064.1"/>
    <property type="molecule type" value="Genomic_DNA"/>
</dbReference>
<dbReference type="Pfam" id="PF17765">
    <property type="entry name" value="MLTR_LBD"/>
    <property type="match status" value="1"/>
</dbReference>
<dbReference type="InterPro" id="IPR010982">
    <property type="entry name" value="Lambda_DNA-bd_dom_sf"/>
</dbReference>
<dbReference type="InterPro" id="IPR001387">
    <property type="entry name" value="Cro/C1-type_HTH"/>
</dbReference>
<feature type="domain" description="HTH cro/C1-type" evidence="2">
    <location>
        <begin position="36"/>
        <end position="83"/>
    </location>
</feature>
<protein>
    <submittedName>
        <fullName evidence="3">Helix-turn-helix domain-containing protein</fullName>
    </submittedName>
</protein>
<name>A0ABS2TL52_9ACTN</name>
<dbReference type="SMART" id="SM00530">
    <property type="entry name" value="HTH_XRE"/>
    <property type="match status" value="1"/>
</dbReference>
<dbReference type="Gene3D" id="3.30.450.180">
    <property type="match status" value="1"/>
</dbReference>